<dbReference type="Gene3D" id="3.30.70.260">
    <property type="match status" value="1"/>
</dbReference>
<dbReference type="AlphaFoldDB" id="A0A6J6YTU5"/>
<dbReference type="InterPro" id="IPR001086">
    <property type="entry name" value="Preph_deHydtase"/>
</dbReference>
<dbReference type="EC" id="4.2.1.51" evidence="2"/>
<sequence>MNLYLPVFVSTWAISISTRNHQKSLVSLVFQGKSAQSSPDVQMVKLCQLGSVAMSTDSSNQSTSSLRIGFLGPAGTFSEQVILRLPDLALAELVPYPLMTDVLFAVAEGEIDQGVVPVENAIEGTVNAIVDTMAFDVDLLIQREMLEPVSLNLLVQPGASIDQVTRLIAIPVASSQCRTWLRDHLPAVEYVAANSNAQAAELAAEANDPTVAALANVRAAELYGLEVAAAEIEDHPENSTRFVLVSRSGVPAPTGQDKTSIVVYQRADTPGSLLRILQEFAARSINLSLLLSRPTKTSLGDYCFMLDLEGHIADPIVADCLRSLRSHQANVKFLGSYPAAATAAPAAREQHQSDNNKAEAWLDTYIRQIGS</sequence>
<protein>
    <recommendedName>
        <fullName evidence="2">prephenate dehydratase</fullName>
        <ecNumber evidence="2">4.2.1.51</ecNumber>
    </recommendedName>
</protein>
<gene>
    <name evidence="10" type="ORF">UFOPK3046_01193</name>
</gene>
<dbReference type="PANTHER" id="PTHR21022">
    <property type="entry name" value="PREPHENATE DEHYDRATASE P PROTEIN"/>
    <property type="match status" value="1"/>
</dbReference>
<dbReference type="PROSITE" id="PS51171">
    <property type="entry name" value="PREPHENATE_DEHYDR_3"/>
    <property type="match status" value="1"/>
</dbReference>
<dbReference type="Pfam" id="PF00800">
    <property type="entry name" value="PDT"/>
    <property type="match status" value="1"/>
</dbReference>
<evidence type="ECO:0000256" key="3">
    <source>
        <dbReference type="ARBA" id="ARBA00022605"/>
    </source>
</evidence>
<comment type="pathway">
    <text evidence="1">Amino-acid biosynthesis; L-phenylalanine biosynthesis; phenylpyruvate from prephenate: step 1/1.</text>
</comment>
<keyword evidence="6" id="KW-0456">Lyase</keyword>
<evidence type="ECO:0000256" key="1">
    <source>
        <dbReference type="ARBA" id="ARBA00004741"/>
    </source>
</evidence>
<evidence type="ECO:0000256" key="7">
    <source>
        <dbReference type="ARBA" id="ARBA00047848"/>
    </source>
</evidence>
<evidence type="ECO:0000256" key="5">
    <source>
        <dbReference type="ARBA" id="ARBA00023222"/>
    </source>
</evidence>
<keyword evidence="4" id="KW-0057">Aromatic amino acid biosynthesis</keyword>
<dbReference type="CDD" id="cd13633">
    <property type="entry name" value="PBP2_Sa-PDT_like"/>
    <property type="match status" value="1"/>
</dbReference>
<dbReference type="FunFam" id="3.30.70.260:FF:000012">
    <property type="entry name" value="Prephenate dehydratase"/>
    <property type="match status" value="1"/>
</dbReference>
<dbReference type="SUPFAM" id="SSF55021">
    <property type="entry name" value="ACT-like"/>
    <property type="match status" value="1"/>
</dbReference>
<accession>A0A6J6YTU5</accession>
<dbReference type="NCBIfam" id="NF008865">
    <property type="entry name" value="PRK11898.1"/>
    <property type="match status" value="1"/>
</dbReference>
<dbReference type="EMBL" id="CAFAAQ010000108">
    <property type="protein sequence ID" value="CAB4811673.1"/>
    <property type="molecule type" value="Genomic_DNA"/>
</dbReference>
<dbReference type="GO" id="GO:0005737">
    <property type="term" value="C:cytoplasm"/>
    <property type="evidence" value="ECO:0007669"/>
    <property type="project" value="TreeGrafter"/>
</dbReference>
<proteinExistence type="predicted"/>
<evidence type="ECO:0000259" key="8">
    <source>
        <dbReference type="PROSITE" id="PS51171"/>
    </source>
</evidence>
<evidence type="ECO:0000256" key="2">
    <source>
        <dbReference type="ARBA" id="ARBA00013147"/>
    </source>
</evidence>
<feature type="domain" description="Prephenate dehydratase" evidence="8">
    <location>
        <begin position="67"/>
        <end position="247"/>
    </location>
</feature>
<evidence type="ECO:0000259" key="9">
    <source>
        <dbReference type="PROSITE" id="PS51671"/>
    </source>
</evidence>
<evidence type="ECO:0000313" key="10">
    <source>
        <dbReference type="EMBL" id="CAB4811673.1"/>
    </source>
</evidence>
<dbReference type="CDD" id="cd04905">
    <property type="entry name" value="ACT_CM-PDT"/>
    <property type="match status" value="1"/>
</dbReference>
<dbReference type="SUPFAM" id="SSF53850">
    <property type="entry name" value="Periplasmic binding protein-like II"/>
    <property type="match status" value="1"/>
</dbReference>
<feature type="domain" description="ACT" evidence="9">
    <location>
        <begin position="261"/>
        <end position="338"/>
    </location>
</feature>
<dbReference type="Gene3D" id="3.40.190.10">
    <property type="entry name" value="Periplasmic binding protein-like II"/>
    <property type="match status" value="2"/>
</dbReference>
<dbReference type="PANTHER" id="PTHR21022:SF19">
    <property type="entry name" value="PREPHENATE DEHYDRATASE-RELATED"/>
    <property type="match status" value="1"/>
</dbReference>
<dbReference type="InterPro" id="IPR045865">
    <property type="entry name" value="ACT-like_dom_sf"/>
</dbReference>
<evidence type="ECO:0000256" key="6">
    <source>
        <dbReference type="ARBA" id="ARBA00023239"/>
    </source>
</evidence>
<dbReference type="GO" id="GO:0004664">
    <property type="term" value="F:prephenate dehydratase activity"/>
    <property type="evidence" value="ECO:0007669"/>
    <property type="project" value="UniProtKB-EC"/>
</dbReference>
<dbReference type="PROSITE" id="PS51671">
    <property type="entry name" value="ACT"/>
    <property type="match status" value="1"/>
</dbReference>
<dbReference type="GO" id="GO:0009094">
    <property type="term" value="P:L-phenylalanine biosynthetic process"/>
    <property type="evidence" value="ECO:0007669"/>
    <property type="project" value="UniProtKB-KW"/>
</dbReference>
<name>A0A6J6YTU5_9ZZZZ</name>
<organism evidence="10">
    <name type="scientific">freshwater metagenome</name>
    <dbReference type="NCBI Taxonomy" id="449393"/>
    <lineage>
        <taxon>unclassified sequences</taxon>
        <taxon>metagenomes</taxon>
        <taxon>ecological metagenomes</taxon>
    </lineage>
</organism>
<dbReference type="InterPro" id="IPR002912">
    <property type="entry name" value="ACT_dom"/>
</dbReference>
<comment type="catalytic activity">
    <reaction evidence="7">
        <text>prephenate + H(+) = 3-phenylpyruvate + CO2 + H2O</text>
        <dbReference type="Rhea" id="RHEA:21648"/>
        <dbReference type="ChEBI" id="CHEBI:15377"/>
        <dbReference type="ChEBI" id="CHEBI:15378"/>
        <dbReference type="ChEBI" id="CHEBI:16526"/>
        <dbReference type="ChEBI" id="CHEBI:18005"/>
        <dbReference type="ChEBI" id="CHEBI:29934"/>
        <dbReference type="EC" id="4.2.1.51"/>
    </reaction>
</comment>
<reference evidence="10" key="1">
    <citation type="submission" date="2020-05" db="EMBL/GenBank/DDBJ databases">
        <authorList>
            <person name="Chiriac C."/>
            <person name="Salcher M."/>
            <person name="Ghai R."/>
            <person name="Kavagutti S V."/>
        </authorList>
    </citation>
    <scope>NUCLEOTIDE SEQUENCE</scope>
</reference>
<keyword evidence="5" id="KW-0584">Phenylalanine biosynthesis</keyword>
<keyword evidence="3" id="KW-0028">Amino-acid biosynthesis</keyword>
<dbReference type="Pfam" id="PF01842">
    <property type="entry name" value="ACT"/>
    <property type="match status" value="1"/>
</dbReference>
<evidence type="ECO:0000256" key="4">
    <source>
        <dbReference type="ARBA" id="ARBA00023141"/>
    </source>
</evidence>